<name>A0ABQ8UM61_9EUKA</name>
<proteinExistence type="predicted"/>
<dbReference type="InterPro" id="IPR004843">
    <property type="entry name" value="Calcineurin-like_PHP"/>
</dbReference>
<dbReference type="PANTHER" id="PTHR36492">
    <property type="match status" value="1"/>
</dbReference>
<protein>
    <submittedName>
        <fullName evidence="2">Serine/threonine protein phosphatase</fullName>
    </submittedName>
</protein>
<evidence type="ECO:0000313" key="3">
    <source>
        <dbReference type="Proteomes" id="UP001141327"/>
    </source>
</evidence>
<keyword evidence="3" id="KW-1185">Reference proteome</keyword>
<reference evidence="2" key="1">
    <citation type="journal article" date="2022" name="bioRxiv">
        <title>Genomics of Preaxostyla Flagellates Illuminates Evolutionary Transitions and the Path Towards Mitochondrial Loss.</title>
        <authorList>
            <person name="Novak L.V.F."/>
            <person name="Treitli S.C."/>
            <person name="Pyrih J."/>
            <person name="Halakuc P."/>
            <person name="Pipaliya S.V."/>
            <person name="Vacek V."/>
            <person name="Brzon O."/>
            <person name="Soukal P."/>
            <person name="Eme L."/>
            <person name="Dacks J.B."/>
            <person name="Karnkowska A."/>
            <person name="Elias M."/>
            <person name="Hampl V."/>
        </authorList>
    </citation>
    <scope>NUCLEOTIDE SEQUENCE</scope>
    <source>
        <strain evidence="2">RCP-MX</strain>
    </source>
</reference>
<dbReference type="Gene3D" id="3.60.21.10">
    <property type="match status" value="1"/>
</dbReference>
<accession>A0ABQ8UM61</accession>
<comment type="caution">
    <text evidence="2">The sequence shown here is derived from an EMBL/GenBank/DDBJ whole genome shotgun (WGS) entry which is preliminary data.</text>
</comment>
<dbReference type="Proteomes" id="UP001141327">
    <property type="component" value="Unassembled WGS sequence"/>
</dbReference>
<organism evidence="2 3">
    <name type="scientific">Paratrimastix pyriformis</name>
    <dbReference type="NCBI Taxonomy" id="342808"/>
    <lineage>
        <taxon>Eukaryota</taxon>
        <taxon>Metamonada</taxon>
        <taxon>Preaxostyla</taxon>
        <taxon>Paratrimastigidae</taxon>
        <taxon>Paratrimastix</taxon>
    </lineage>
</organism>
<dbReference type="EMBL" id="JAPMOS010000014">
    <property type="protein sequence ID" value="KAJ4460269.1"/>
    <property type="molecule type" value="Genomic_DNA"/>
</dbReference>
<dbReference type="Pfam" id="PF00149">
    <property type="entry name" value="Metallophos"/>
    <property type="match status" value="1"/>
</dbReference>
<evidence type="ECO:0000313" key="2">
    <source>
        <dbReference type="EMBL" id="KAJ4460269.1"/>
    </source>
</evidence>
<feature type="domain" description="Calcineurin-like phosphoesterase" evidence="1">
    <location>
        <begin position="1"/>
        <end position="88"/>
    </location>
</feature>
<sequence length="264" mass="30260">MRIFACSDLHVDHQPNWKWIQDLEPGSHTEEALIVAGDISTDLTQLTRCLQHLTGVFSHVFYCPGNHEMWLNTTEGFNTSVEKFDRILGICAQLGVQTEAQRLDDVWVVPLFSWYDDSLIGADDVINRKVLGDCWVDYHLCKFPESVASPAKYFADRNSYAVRGDYDAPVVSFSHMMPRRDLMVPQCFLHFTDLPAVAGTHLLEEQIRTIGSQVHVFGHTHMNHVAFLDNCLYVQNSFGYPRERERTGRKPCFRPVWPLNENAC</sequence>
<gene>
    <name evidence="2" type="ORF">PAPYR_3668</name>
</gene>
<dbReference type="InterPro" id="IPR029052">
    <property type="entry name" value="Metallo-depent_PP-like"/>
</dbReference>
<evidence type="ECO:0000259" key="1">
    <source>
        <dbReference type="Pfam" id="PF00149"/>
    </source>
</evidence>
<dbReference type="PANTHER" id="PTHR36492:SF2">
    <property type="entry name" value="[ACYL-CARRIER-PROTEIN] PHOSPHODIESTERASE PPTH"/>
    <property type="match status" value="1"/>
</dbReference>
<dbReference type="InterPro" id="IPR052963">
    <property type="entry name" value="Pantetheine_PDE"/>
</dbReference>
<dbReference type="SUPFAM" id="SSF56300">
    <property type="entry name" value="Metallo-dependent phosphatases"/>
    <property type="match status" value="1"/>
</dbReference>